<reference evidence="1" key="1">
    <citation type="submission" date="2020-03" db="EMBL/GenBank/DDBJ databases">
        <title>A high-quality chromosome-level genome assembly of a woody plant with both climbing and erect habits, Rhamnella rubrinervis.</title>
        <authorList>
            <person name="Lu Z."/>
            <person name="Yang Y."/>
            <person name="Zhu X."/>
            <person name="Sun Y."/>
        </authorList>
    </citation>
    <scope>NUCLEOTIDE SEQUENCE</scope>
    <source>
        <strain evidence="1">BYM</strain>
        <tissue evidence="1">Leaf</tissue>
    </source>
</reference>
<keyword evidence="2" id="KW-1185">Reference proteome</keyword>
<dbReference type="Proteomes" id="UP000796880">
    <property type="component" value="Unassembled WGS sequence"/>
</dbReference>
<sequence length="188" mass="20856">MVRSFRGYTHPWSPNLRFGSPRLSVVLRMVSILGGSFPGGEPPVATFLHSRALPTCKSLCGFIQINPLASIVTSGIEGLQRLLLILSCVVHLLECSSGLHQLLHAGVDLHVHRSSGFSSRLMVLVQNFDPPSSQAVYVEFCSPQTVKFPPATVNRRIKEKRESFWGTGVVPKNLRAKSVDRLWTFDEF</sequence>
<protein>
    <submittedName>
        <fullName evidence="1">Uncharacterized protein</fullName>
    </submittedName>
</protein>
<accession>A0A8K0HJC1</accession>
<dbReference type="EMBL" id="VOIH02000002">
    <property type="protein sequence ID" value="KAF3453871.1"/>
    <property type="molecule type" value="Genomic_DNA"/>
</dbReference>
<evidence type="ECO:0000313" key="2">
    <source>
        <dbReference type="Proteomes" id="UP000796880"/>
    </source>
</evidence>
<gene>
    <name evidence="1" type="ORF">FNV43_RR04312</name>
</gene>
<organism evidence="1 2">
    <name type="scientific">Rhamnella rubrinervis</name>
    <dbReference type="NCBI Taxonomy" id="2594499"/>
    <lineage>
        <taxon>Eukaryota</taxon>
        <taxon>Viridiplantae</taxon>
        <taxon>Streptophyta</taxon>
        <taxon>Embryophyta</taxon>
        <taxon>Tracheophyta</taxon>
        <taxon>Spermatophyta</taxon>
        <taxon>Magnoliopsida</taxon>
        <taxon>eudicotyledons</taxon>
        <taxon>Gunneridae</taxon>
        <taxon>Pentapetalae</taxon>
        <taxon>rosids</taxon>
        <taxon>fabids</taxon>
        <taxon>Rosales</taxon>
        <taxon>Rhamnaceae</taxon>
        <taxon>rhamnoid group</taxon>
        <taxon>Rhamneae</taxon>
        <taxon>Rhamnella</taxon>
    </lineage>
</organism>
<name>A0A8K0HJC1_9ROSA</name>
<evidence type="ECO:0000313" key="1">
    <source>
        <dbReference type="EMBL" id="KAF3453871.1"/>
    </source>
</evidence>
<proteinExistence type="predicted"/>
<dbReference type="AlphaFoldDB" id="A0A8K0HJC1"/>
<comment type="caution">
    <text evidence="1">The sequence shown here is derived from an EMBL/GenBank/DDBJ whole genome shotgun (WGS) entry which is preliminary data.</text>
</comment>